<dbReference type="PANTHER" id="PTHR47123">
    <property type="entry name" value="F-BOX PROTEIN SKIP23"/>
    <property type="match status" value="1"/>
</dbReference>
<dbReference type="PANTHER" id="PTHR47123:SF9">
    <property type="entry name" value="F-BOX PROTEIN SKIP23-LIKE"/>
    <property type="match status" value="1"/>
</dbReference>
<sequence>MQKKIGLIAKDWQLQLIADRVQKFSNPMADWSGLQPELLALIAKRLETRFDVLRFRSVCSSWRSSFPPKLYPLPKCLPSKTRGGCEISICDITRNTFFLVRLSGSGTHNNQAAPGCWLVKIKDGAHFVNMRLLNPLTDSELRPLPLKFPKVLDLANFQVIELGHEYIGRYGVVIYRPFEELSRHYREKVAFIRSGINSDYVVMLALFRYSVQCLGFLRSEEKECNQWTLLENVDGVQDIVSFNGKFYAIEQKGRTIIVDISLNVSSLEPVGSPTSRKFLVQSGDNLLAVEMLFLTSSYSDAESLPNFGISVGHKVVGFRIFRMNEEEQKWDEMESLGDQILFLGLRQATSASASEFCWGRGNLIFYSADLSYHPLYCHPEDRHIFVFDLETATASPLKNCPAYRNLFWPPPEWVTSATTREFGGKSP</sequence>
<organism evidence="2 3">
    <name type="scientific">Durio zibethinus</name>
    <name type="common">Durian</name>
    <dbReference type="NCBI Taxonomy" id="66656"/>
    <lineage>
        <taxon>Eukaryota</taxon>
        <taxon>Viridiplantae</taxon>
        <taxon>Streptophyta</taxon>
        <taxon>Embryophyta</taxon>
        <taxon>Tracheophyta</taxon>
        <taxon>Spermatophyta</taxon>
        <taxon>Magnoliopsida</taxon>
        <taxon>eudicotyledons</taxon>
        <taxon>Gunneridae</taxon>
        <taxon>Pentapetalae</taxon>
        <taxon>rosids</taxon>
        <taxon>malvids</taxon>
        <taxon>Malvales</taxon>
        <taxon>Malvaceae</taxon>
        <taxon>Helicteroideae</taxon>
        <taxon>Durio</taxon>
    </lineage>
</organism>
<dbReference type="GeneID" id="111308717"/>
<dbReference type="Gene3D" id="1.20.1280.50">
    <property type="match status" value="1"/>
</dbReference>
<dbReference type="OrthoDB" id="599103at2759"/>
<protein>
    <submittedName>
        <fullName evidence="3">F-box protein SKIP23-like</fullName>
    </submittedName>
</protein>
<dbReference type="Proteomes" id="UP000515121">
    <property type="component" value="Unplaced"/>
</dbReference>
<dbReference type="RefSeq" id="XP_022762990.1">
    <property type="nucleotide sequence ID" value="XM_022907255.1"/>
</dbReference>
<evidence type="ECO:0000313" key="2">
    <source>
        <dbReference type="Proteomes" id="UP000515121"/>
    </source>
</evidence>
<accession>A0A6P6ADN2</accession>
<evidence type="ECO:0000313" key="3">
    <source>
        <dbReference type="RefSeq" id="XP_022762990.1"/>
    </source>
</evidence>
<dbReference type="Pfam" id="PF03478">
    <property type="entry name" value="Beta-prop_KIB1-4"/>
    <property type="match status" value="1"/>
</dbReference>
<dbReference type="AlphaFoldDB" id="A0A6P6ADN2"/>
<dbReference type="InterPro" id="IPR051304">
    <property type="entry name" value="SCF_F-box_domain"/>
</dbReference>
<dbReference type="KEGG" id="dzi:111308717"/>
<name>A0A6P6ADN2_DURZI</name>
<evidence type="ECO:0000259" key="1">
    <source>
        <dbReference type="Pfam" id="PF03478"/>
    </source>
</evidence>
<gene>
    <name evidence="3" type="primary">LOC111308717</name>
</gene>
<feature type="domain" description="KIB1-4 beta-propeller" evidence="1">
    <location>
        <begin position="100"/>
        <end position="388"/>
    </location>
</feature>
<proteinExistence type="predicted"/>
<dbReference type="InterPro" id="IPR005174">
    <property type="entry name" value="KIB1-4_b-propeller"/>
</dbReference>
<keyword evidence="2" id="KW-1185">Reference proteome</keyword>
<reference evidence="3" key="1">
    <citation type="submission" date="2025-08" db="UniProtKB">
        <authorList>
            <consortium name="RefSeq"/>
        </authorList>
    </citation>
    <scope>IDENTIFICATION</scope>
    <source>
        <tissue evidence="3">Fruit stalk</tissue>
    </source>
</reference>